<evidence type="ECO:0000256" key="9">
    <source>
        <dbReference type="ARBA" id="ARBA00025699"/>
    </source>
</evidence>
<dbReference type="InterPro" id="IPR046886">
    <property type="entry name" value="RsmE_MTase_dom"/>
</dbReference>
<comment type="subcellular location">
    <subcellularLocation>
        <location evidence="1">Cytoplasm</location>
    </subcellularLocation>
</comment>
<dbReference type="InterPro" id="IPR006700">
    <property type="entry name" value="RsmE"/>
</dbReference>
<evidence type="ECO:0000256" key="4">
    <source>
        <dbReference type="ARBA" id="ARBA00022490"/>
    </source>
</evidence>
<evidence type="ECO:0000256" key="1">
    <source>
        <dbReference type="ARBA" id="ARBA00004496"/>
    </source>
</evidence>
<dbReference type="PANTHER" id="PTHR30027">
    <property type="entry name" value="RIBOSOMAL RNA SMALL SUBUNIT METHYLTRANSFERASE E"/>
    <property type="match status" value="1"/>
</dbReference>
<evidence type="ECO:0000256" key="10">
    <source>
        <dbReference type="ARBA" id="ARBA00047944"/>
    </source>
</evidence>
<evidence type="ECO:0000256" key="2">
    <source>
        <dbReference type="ARBA" id="ARBA00005528"/>
    </source>
</evidence>
<keyword evidence="6" id="KW-0489">Methyltransferase</keyword>
<dbReference type="EMBL" id="UINC01074858">
    <property type="protein sequence ID" value="SVC12472.1"/>
    <property type="molecule type" value="Genomic_DNA"/>
</dbReference>
<feature type="non-terminal residue" evidence="12">
    <location>
        <position position="53"/>
    </location>
</feature>
<dbReference type="Pfam" id="PF04452">
    <property type="entry name" value="Methyltrans_RNA"/>
    <property type="match status" value="1"/>
</dbReference>
<keyword evidence="7" id="KW-0808">Transferase</keyword>
<keyword evidence="5" id="KW-0698">rRNA processing</keyword>
<dbReference type="SUPFAM" id="SSF75217">
    <property type="entry name" value="alpha/beta knot"/>
    <property type="match status" value="1"/>
</dbReference>
<evidence type="ECO:0000256" key="6">
    <source>
        <dbReference type="ARBA" id="ARBA00022603"/>
    </source>
</evidence>
<proteinExistence type="inferred from homology"/>
<sequence>MDMVLEKATELGVKSIQPILFDRCVKNKLNLDRAKRIVQSASKQAGRSYFPKI</sequence>
<keyword evidence="8" id="KW-0949">S-adenosyl-L-methionine</keyword>
<evidence type="ECO:0000259" key="11">
    <source>
        <dbReference type="Pfam" id="PF04452"/>
    </source>
</evidence>
<feature type="domain" description="Ribosomal RNA small subunit methyltransferase E methyltransferase" evidence="11">
    <location>
        <begin position="1"/>
        <end position="53"/>
    </location>
</feature>
<accession>A0A382JMA2</accession>
<evidence type="ECO:0000256" key="8">
    <source>
        <dbReference type="ARBA" id="ARBA00022691"/>
    </source>
</evidence>
<evidence type="ECO:0000256" key="3">
    <source>
        <dbReference type="ARBA" id="ARBA00012328"/>
    </source>
</evidence>
<evidence type="ECO:0000313" key="12">
    <source>
        <dbReference type="EMBL" id="SVC12472.1"/>
    </source>
</evidence>
<comment type="function">
    <text evidence="9">Specifically methylates the N3 position of the uracil ring of uridine 1498 (m3U1498) in 16S rRNA. Acts on the fully assembled 30S ribosomal subunit.</text>
</comment>
<dbReference type="GO" id="GO:0005737">
    <property type="term" value="C:cytoplasm"/>
    <property type="evidence" value="ECO:0007669"/>
    <property type="project" value="UniProtKB-SubCell"/>
</dbReference>
<keyword evidence="4" id="KW-0963">Cytoplasm</keyword>
<evidence type="ECO:0000256" key="7">
    <source>
        <dbReference type="ARBA" id="ARBA00022679"/>
    </source>
</evidence>
<dbReference type="Gene3D" id="3.40.1280.10">
    <property type="match status" value="1"/>
</dbReference>
<dbReference type="InterPro" id="IPR029026">
    <property type="entry name" value="tRNA_m1G_MTases_N"/>
</dbReference>
<dbReference type="EC" id="2.1.1.193" evidence="3"/>
<comment type="similarity">
    <text evidence="2">Belongs to the RNA methyltransferase RsmE family.</text>
</comment>
<reference evidence="12" key="1">
    <citation type="submission" date="2018-05" db="EMBL/GenBank/DDBJ databases">
        <authorList>
            <person name="Lanie J.A."/>
            <person name="Ng W.-L."/>
            <person name="Kazmierczak K.M."/>
            <person name="Andrzejewski T.M."/>
            <person name="Davidsen T.M."/>
            <person name="Wayne K.J."/>
            <person name="Tettelin H."/>
            <person name="Glass J.I."/>
            <person name="Rusch D."/>
            <person name="Podicherti R."/>
            <person name="Tsui H.-C.T."/>
            <person name="Winkler M.E."/>
        </authorList>
    </citation>
    <scope>NUCLEOTIDE SEQUENCE</scope>
</reference>
<gene>
    <name evidence="12" type="ORF">METZ01_LOCUS265326</name>
</gene>
<dbReference type="AlphaFoldDB" id="A0A382JMA2"/>
<dbReference type="GO" id="GO:0070475">
    <property type="term" value="P:rRNA base methylation"/>
    <property type="evidence" value="ECO:0007669"/>
    <property type="project" value="TreeGrafter"/>
</dbReference>
<comment type="catalytic activity">
    <reaction evidence="10">
        <text>uridine(1498) in 16S rRNA + S-adenosyl-L-methionine = N(3)-methyluridine(1498) in 16S rRNA + S-adenosyl-L-homocysteine + H(+)</text>
        <dbReference type="Rhea" id="RHEA:42920"/>
        <dbReference type="Rhea" id="RHEA-COMP:10283"/>
        <dbReference type="Rhea" id="RHEA-COMP:10284"/>
        <dbReference type="ChEBI" id="CHEBI:15378"/>
        <dbReference type="ChEBI" id="CHEBI:57856"/>
        <dbReference type="ChEBI" id="CHEBI:59789"/>
        <dbReference type="ChEBI" id="CHEBI:65315"/>
        <dbReference type="ChEBI" id="CHEBI:74502"/>
        <dbReference type="EC" id="2.1.1.193"/>
    </reaction>
</comment>
<dbReference type="PANTHER" id="PTHR30027:SF3">
    <property type="entry name" value="16S RRNA (URACIL(1498)-N(3))-METHYLTRANSFERASE"/>
    <property type="match status" value="1"/>
</dbReference>
<evidence type="ECO:0000256" key="5">
    <source>
        <dbReference type="ARBA" id="ARBA00022552"/>
    </source>
</evidence>
<dbReference type="GO" id="GO:0070042">
    <property type="term" value="F:rRNA (uridine-N3-)-methyltransferase activity"/>
    <property type="evidence" value="ECO:0007669"/>
    <property type="project" value="TreeGrafter"/>
</dbReference>
<name>A0A382JMA2_9ZZZZ</name>
<dbReference type="InterPro" id="IPR029028">
    <property type="entry name" value="Alpha/beta_knot_MTases"/>
</dbReference>
<organism evidence="12">
    <name type="scientific">marine metagenome</name>
    <dbReference type="NCBI Taxonomy" id="408172"/>
    <lineage>
        <taxon>unclassified sequences</taxon>
        <taxon>metagenomes</taxon>
        <taxon>ecological metagenomes</taxon>
    </lineage>
</organism>
<protein>
    <recommendedName>
        <fullName evidence="3">16S rRNA (uracil(1498)-N(3))-methyltransferase</fullName>
        <ecNumber evidence="3">2.1.1.193</ecNumber>
    </recommendedName>
</protein>